<sequence length="218" mass="24228">MRTSPLVILTVLSVLFSCVQDQKTPSAPATKIPDTLKAPKPTIIETGLEPKGKYIDTRYVYNLANASQVIIENSLPKGGLDYTDNNGKTYVYTVFYSKITSTSDQPIQLTIDFPLENYTLPLSLSNAVKIILPHEEINTDKVELFNYGLPDINTLLNDNIPDPTSLQLTIPSKGSRLFYVITLFNHGVEGTVRTGFSLIENTLYYRVNTLKIASGKLH</sequence>
<accession>A0A1H4CHY0</accession>
<dbReference type="Proteomes" id="UP000198846">
    <property type="component" value="Unassembled WGS sequence"/>
</dbReference>
<evidence type="ECO:0000313" key="1">
    <source>
        <dbReference type="EMBL" id="SEA59929.1"/>
    </source>
</evidence>
<dbReference type="STRING" id="283786.SAMN04487990_1203"/>
<dbReference type="EMBL" id="FNQK01000020">
    <property type="protein sequence ID" value="SEA59929.1"/>
    <property type="molecule type" value="Genomic_DNA"/>
</dbReference>
<reference evidence="1 2" key="1">
    <citation type="submission" date="2016-10" db="EMBL/GenBank/DDBJ databases">
        <authorList>
            <person name="de Groot N.N."/>
        </authorList>
    </citation>
    <scope>NUCLEOTIDE SEQUENCE [LARGE SCALE GENOMIC DNA]</scope>
    <source>
        <strain evidence="1 2">DSM 23842</strain>
    </source>
</reference>
<evidence type="ECO:0000313" key="2">
    <source>
        <dbReference type="Proteomes" id="UP000198846"/>
    </source>
</evidence>
<dbReference type="OrthoDB" id="1179861at2"/>
<dbReference type="PROSITE" id="PS51257">
    <property type="entry name" value="PROKAR_LIPOPROTEIN"/>
    <property type="match status" value="1"/>
</dbReference>
<organism evidence="1 2">
    <name type="scientific">Bizionia paragorgiae</name>
    <dbReference type="NCBI Taxonomy" id="283786"/>
    <lineage>
        <taxon>Bacteria</taxon>
        <taxon>Pseudomonadati</taxon>
        <taxon>Bacteroidota</taxon>
        <taxon>Flavobacteriia</taxon>
        <taxon>Flavobacteriales</taxon>
        <taxon>Flavobacteriaceae</taxon>
        <taxon>Bizionia</taxon>
    </lineage>
</organism>
<dbReference type="AlphaFoldDB" id="A0A1H4CHY0"/>
<protein>
    <submittedName>
        <fullName evidence="1">Uncharacterized protein</fullName>
    </submittedName>
</protein>
<keyword evidence="2" id="KW-1185">Reference proteome</keyword>
<gene>
    <name evidence="1" type="ORF">SAMN04487990_1203</name>
</gene>
<proteinExistence type="predicted"/>
<dbReference type="RefSeq" id="WP_092136077.1">
    <property type="nucleotide sequence ID" value="NZ_FNQK01000020.1"/>
</dbReference>
<name>A0A1H4CHY0_BIZPA</name>